<dbReference type="PANTHER" id="PTHR19944">
    <property type="entry name" value="MHC CLASS II-RELATED"/>
    <property type="match status" value="1"/>
</dbReference>
<dbReference type="InterPro" id="IPR014745">
    <property type="entry name" value="MHC_II_a/b_N"/>
</dbReference>
<evidence type="ECO:0000256" key="2">
    <source>
        <dbReference type="ARBA" id="ARBA00022692"/>
    </source>
</evidence>
<dbReference type="Proteomes" id="UP000589495">
    <property type="component" value="Unassembled WGS sequence"/>
</dbReference>
<dbReference type="Gene3D" id="3.10.320.10">
    <property type="entry name" value="Class II Histocompatibility Antigen, M Beta Chain, Chain B, domain 1"/>
    <property type="match status" value="1"/>
</dbReference>
<keyword evidence="3" id="KW-0391">Immunity</keyword>
<keyword evidence="4" id="KW-1133">Transmembrane helix</keyword>
<organism evidence="11 12">
    <name type="scientific">Vireo altiloquus</name>
    <name type="common">Black-whiskered vireo</name>
    <name type="synonym">Muscicapa altiloqua</name>
    <dbReference type="NCBI Taxonomy" id="34956"/>
    <lineage>
        <taxon>Eukaryota</taxon>
        <taxon>Metazoa</taxon>
        <taxon>Chordata</taxon>
        <taxon>Craniata</taxon>
        <taxon>Vertebrata</taxon>
        <taxon>Euteleostomi</taxon>
        <taxon>Archelosauria</taxon>
        <taxon>Archosauria</taxon>
        <taxon>Dinosauria</taxon>
        <taxon>Saurischia</taxon>
        <taxon>Theropoda</taxon>
        <taxon>Coelurosauria</taxon>
        <taxon>Aves</taxon>
        <taxon>Neognathae</taxon>
        <taxon>Neoaves</taxon>
        <taxon>Telluraves</taxon>
        <taxon>Australaves</taxon>
        <taxon>Passeriformes</taxon>
        <taxon>Corvoidea</taxon>
        <taxon>Vireonidae</taxon>
        <taxon>Vireoninae</taxon>
        <taxon>Vireo</taxon>
    </lineage>
</organism>
<dbReference type="FunFam" id="3.10.320.10:FF:000001">
    <property type="entry name" value="HLA class II histocompatibility antigen, DRB1-1 beta chain"/>
    <property type="match status" value="1"/>
</dbReference>
<evidence type="ECO:0000256" key="9">
    <source>
        <dbReference type="ARBA" id="ARBA00023182"/>
    </source>
</evidence>
<evidence type="ECO:0000256" key="3">
    <source>
        <dbReference type="ARBA" id="ARBA00022859"/>
    </source>
</evidence>
<evidence type="ECO:0000256" key="1">
    <source>
        <dbReference type="ARBA" id="ARBA00004479"/>
    </source>
</evidence>
<dbReference type="GO" id="GO:0042613">
    <property type="term" value="C:MHC class II protein complex"/>
    <property type="evidence" value="ECO:0007669"/>
    <property type="project" value="UniProtKB-KW"/>
</dbReference>
<evidence type="ECO:0000259" key="10">
    <source>
        <dbReference type="SMART" id="SM00921"/>
    </source>
</evidence>
<dbReference type="EMBL" id="VZRF01010643">
    <property type="protein sequence ID" value="NWT16567.1"/>
    <property type="molecule type" value="Genomic_DNA"/>
</dbReference>
<keyword evidence="8" id="KW-0325">Glycoprotein</keyword>
<dbReference type="InterPro" id="IPR000353">
    <property type="entry name" value="MHC_II_b_N"/>
</dbReference>
<dbReference type="InterPro" id="IPR050160">
    <property type="entry name" value="MHC/Immunoglobulin"/>
</dbReference>
<keyword evidence="5" id="KW-1064">Adaptive immunity</keyword>
<proteinExistence type="predicted"/>
<dbReference type="InterPro" id="IPR011162">
    <property type="entry name" value="MHC_I/II-like_Ag-recog"/>
</dbReference>
<accession>A0A7K5LEQ1</accession>
<comment type="caution">
    <text evidence="11">The sequence shown here is derived from an EMBL/GenBank/DDBJ whole genome shotgun (WGS) entry which is preliminary data.</text>
</comment>
<name>A0A7K5LEQ1_VIRAL</name>
<protein>
    <submittedName>
        <fullName evidence="11">HB2L protein</fullName>
    </submittedName>
</protein>
<dbReference type="SMART" id="SM00921">
    <property type="entry name" value="MHC_II_beta"/>
    <property type="match status" value="1"/>
</dbReference>
<keyword evidence="7" id="KW-1015">Disulfide bond</keyword>
<sequence length="98" mass="11853">PPDLCPAHTEVFQWMGKRECHFINGTEKVRYVERHIYNRELYVMFDSDVGHFVGFTPYGEIQAWCCNRDPVIMERRRAEADSYCRHYYELFAQPLMER</sequence>
<evidence type="ECO:0000256" key="8">
    <source>
        <dbReference type="ARBA" id="ARBA00023180"/>
    </source>
</evidence>
<feature type="non-terminal residue" evidence="11">
    <location>
        <position position="98"/>
    </location>
</feature>
<reference evidence="11 12" key="1">
    <citation type="submission" date="2019-09" db="EMBL/GenBank/DDBJ databases">
        <title>Bird 10,000 Genomes (B10K) Project - Family phase.</title>
        <authorList>
            <person name="Zhang G."/>
        </authorList>
    </citation>
    <scope>NUCLEOTIDE SEQUENCE [LARGE SCALE GENOMIC DNA]</scope>
    <source>
        <strain evidence="11">B10K-DU-001-22</strain>
        <tissue evidence="11">Muscle</tissue>
    </source>
</reference>
<evidence type="ECO:0000313" key="12">
    <source>
        <dbReference type="Proteomes" id="UP000589495"/>
    </source>
</evidence>
<evidence type="ECO:0000256" key="7">
    <source>
        <dbReference type="ARBA" id="ARBA00023157"/>
    </source>
</evidence>
<evidence type="ECO:0000256" key="4">
    <source>
        <dbReference type="ARBA" id="ARBA00022989"/>
    </source>
</evidence>
<dbReference type="PANTHER" id="PTHR19944:SF99">
    <property type="entry name" value="HLA CLASS II HISTOCOMPATIBILITY ANTIGEN, DRB1 BETA CHAIN"/>
    <property type="match status" value="1"/>
</dbReference>
<evidence type="ECO:0000256" key="6">
    <source>
        <dbReference type="ARBA" id="ARBA00023136"/>
    </source>
</evidence>
<keyword evidence="12" id="KW-1185">Reference proteome</keyword>
<dbReference type="AlphaFoldDB" id="A0A7K5LEQ1"/>
<comment type="subcellular location">
    <subcellularLocation>
        <location evidence="1">Membrane</location>
        <topology evidence="1">Single-pass type I membrane protein</topology>
    </subcellularLocation>
</comment>
<evidence type="ECO:0000256" key="5">
    <source>
        <dbReference type="ARBA" id="ARBA00023130"/>
    </source>
</evidence>
<dbReference type="Pfam" id="PF00969">
    <property type="entry name" value="MHC_II_beta"/>
    <property type="match status" value="1"/>
</dbReference>
<dbReference type="SUPFAM" id="SSF54452">
    <property type="entry name" value="MHC antigen-recognition domain"/>
    <property type="match status" value="1"/>
</dbReference>
<feature type="domain" description="MHC class II beta chain N-terminal" evidence="10">
    <location>
        <begin position="18"/>
        <end position="92"/>
    </location>
</feature>
<feature type="non-terminal residue" evidence="11">
    <location>
        <position position="1"/>
    </location>
</feature>
<keyword evidence="2" id="KW-0812">Transmembrane</keyword>
<dbReference type="GO" id="GO:0002250">
    <property type="term" value="P:adaptive immune response"/>
    <property type="evidence" value="ECO:0007669"/>
    <property type="project" value="UniProtKB-KW"/>
</dbReference>
<keyword evidence="9" id="KW-0491">MHC II</keyword>
<keyword evidence="6" id="KW-0472">Membrane</keyword>
<dbReference type="GO" id="GO:0002504">
    <property type="term" value="P:antigen processing and presentation of peptide or polysaccharide antigen via MHC class II"/>
    <property type="evidence" value="ECO:0007669"/>
    <property type="project" value="UniProtKB-KW"/>
</dbReference>
<evidence type="ECO:0000313" key="11">
    <source>
        <dbReference type="EMBL" id="NWT16567.1"/>
    </source>
</evidence>
<gene>
    <name evidence="11" type="primary">Hb2l_4</name>
    <name evidence="11" type="ORF">VIRALT_R16202</name>
</gene>